<evidence type="ECO:0000313" key="1">
    <source>
        <dbReference type="EMBL" id="KAK6645813.1"/>
    </source>
</evidence>
<dbReference type="Proteomes" id="UP000000226">
    <property type="component" value="Unassembled WGS sequence"/>
</dbReference>
<protein>
    <submittedName>
        <fullName evidence="1">Uncharacterized protein</fullName>
    </submittedName>
</protein>
<feature type="non-terminal residue" evidence="1">
    <location>
        <position position="1"/>
    </location>
</feature>
<comment type="caution">
    <text evidence="1">The sequence shown here is derived from an EMBL/GenBank/DDBJ whole genome shotgun (WGS) entry which is preliminary data.</text>
</comment>
<keyword evidence="2" id="KW-1185">Reference proteome</keyword>
<reference evidence="1" key="1">
    <citation type="submission" date="2023-07" db="EMBL/GenBank/DDBJ databases">
        <title>WGS assembly of Phaseolus vulgaris.</title>
        <authorList>
            <person name="Schmutz J."/>
            <person name="Mcclean P."/>
            <person name="Shu S."/>
            <person name="Cregan P."/>
            <person name="Rokhsar D."/>
            <person name="Jackson S."/>
        </authorList>
    </citation>
    <scope>NUCLEOTIDE SEQUENCE</scope>
</reference>
<gene>
    <name evidence="1" type="ORF">PHAVU_L009101</name>
</gene>
<organism evidence="1 2">
    <name type="scientific">Phaseolus vulgaris</name>
    <name type="common">Kidney bean</name>
    <name type="synonym">French bean</name>
    <dbReference type="NCBI Taxonomy" id="3885"/>
    <lineage>
        <taxon>Eukaryota</taxon>
        <taxon>Viridiplantae</taxon>
        <taxon>Streptophyta</taxon>
        <taxon>Embryophyta</taxon>
        <taxon>Tracheophyta</taxon>
        <taxon>Spermatophyta</taxon>
        <taxon>Magnoliopsida</taxon>
        <taxon>eudicotyledons</taxon>
        <taxon>Gunneridae</taxon>
        <taxon>Pentapetalae</taxon>
        <taxon>rosids</taxon>
        <taxon>fabids</taxon>
        <taxon>Fabales</taxon>
        <taxon>Fabaceae</taxon>
        <taxon>Papilionoideae</taxon>
        <taxon>50 kb inversion clade</taxon>
        <taxon>NPAAA clade</taxon>
        <taxon>indigoferoid/millettioid clade</taxon>
        <taxon>Phaseoleae</taxon>
        <taxon>Phaseolus</taxon>
    </lineage>
</organism>
<sequence length="107" mass="12614">TLVTVSIEFWLRFEPQIRPTRLAINFLFVTARAERKWRFLGGISGKNHSGRIFQKFCKNQGYPLPKLVKFRPNFCNFILGSIMRLTPWVFWSEIFTRHSSLCLLSFG</sequence>
<proteinExistence type="predicted"/>
<dbReference type="EMBL" id="MU967796">
    <property type="protein sequence ID" value="KAK6645813.1"/>
    <property type="molecule type" value="Genomic_DNA"/>
</dbReference>
<name>A0ACC3P0K3_PHAVU</name>
<evidence type="ECO:0000313" key="2">
    <source>
        <dbReference type="Proteomes" id="UP000000226"/>
    </source>
</evidence>
<accession>A0ACC3P0K3</accession>